<comment type="caution">
    <text evidence="6">The sequence shown here is derived from an EMBL/GenBank/DDBJ whole genome shotgun (WGS) entry which is preliminary data.</text>
</comment>
<feature type="domain" description="ABC transporter" evidence="5">
    <location>
        <begin position="5"/>
        <end position="239"/>
    </location>
</feature>
<evidence type="ECO:0000256" key="4">
    <source>
        <dbReference type="ARBA" id="ARBA00022840"/>
    </source>
</evidence>
<dbReference type="PANTHER" id="PTHR42798:SF2">
    <property type="entry name" value="ABC TRANSPORTER ATP-BINDING PROTEIN MG467-RELATED"/>
    <property type="match status" value="1"/>
</dbReference>
<keyword evidence="6" id="KW-0449">Lipoprotein</keyword>
<name>A0A2T4TXY9_9BACT</name>
<protein>
    <submittedName>
        <fullName evidence="6">Lipoprotein-releasing system ATP-binding protein LolD</fullName>
    </submittedName>
</protein>
<evidence type="ECO:0000259" key="5">
    <source>
        <dbReference type="PROSITE" id="PS50893"/>
    </source>
</evidence>
<evidence type="ECO:0000256" key="2">
    <source>
        <dbReference type="ARBA" id="ARBA00022448"/>
    </source>
</evidence>
<dbReference type="SUPFAM" id="SSF52540">
    <property type="entry name" value="P-loop containing nucleoside triphosphate hydrolases"/>
    <property type="match status" value="1"/>
</dbReference>
<dbReference type="InterPro" id="IPR017871">
    <property type="entry name" value="ABC_transporter-like_CS"/>
</dbReference>
<dbReference type="PROSITE" id="PS00211">
    <property type="entry name" value="ABC_TRANSPORTER_1"/>
    <property type="match status" value="1"/>
</dbReference>
<dbReference type="InterPro" id="IPR017911">
    <property type="entry name" value="MacB-like_ATP-bd"/>
</dbReference>
<dbReference type="InterPro" id="IPR003439">
    <property type="entry name" value="ABC_transporter-like_ATP-bd"/>
</dbReference>
<evidence type="ECO:0000313" key="6">
    <source>
        <dbReference type="EMBL" id="PTL35985.1"/>
    </source>
</evidence>
<dbReference type="GO" id="GO:0016887">
    <property type="term" value="F:ATP hydrolysis activity"/>
    <property type="evidence" value="ECO:0007669"/>
    <property type="project" value="InterPro"/>
</dbReference>
<dbReference type="OrthoDB" id="9809450at2"/>
<keyword evidence="2" id="KW-0813">Transport</keyword>
<evidence type="ECO:0000256" key="3">
    <source>
        <dbReference type="ARBA" id="ARBA00022741"/>
    </source>
</evidence>
<evidence type="ECO:0000313" key="7">
    <source>
        <dbReference type="Proteomes" id="UP000241436"/>
    </source>
</evidence>
<dbReference type="FunFam" id="3.40.50.300:FF:000032">
    <property type="entry name" value="Export ABC transporter ATP-binding protein"/>
    <property type="match status" value="1"/>
</dbReference>
<reference evidence="6 7" key="1">
    <citation type="submission" date="2017-09" db="EMBL/GenBank/DDBJ databases">
        <title>Bloom of a denitrifying methanotroph, Candidatus Methylomirabilis limnetica, in a deep stratified lake.</title>
        <authorList>
            <person name="Graf J.S."/>
            <person name="Marchant H.K."/>
            <person name="Tienken D."/>
            <person name="Hach P.F."/>
            <person name="Brand A."/>
            <person name="Schubert C.J."/>
            <person name="Kuypers M.M."/>
            <person name="Milucka J."/>
        </authorList>
    </citation>
    <scope>NUCLEOTIDE SEQUENCE [LARGE SCALE GENOMIC DNA]</scope>
    <source>
        <strain evidence="6 7">Zug</strain>
    </source>
</reference>
<dbReference type="GO" id="GO:0098796">
    <property type="term" value="C:membrane protein complex"/>
    <property type="evidence" value="ECO:0007669"/>
    <property type="project" value="UniProtKB-ARBA"/>
</dbReference>
<dbReference type="Gene3D" id="3.40.50.300">
    <property type="entry name" value="P-loop containing nucleotide triphosphate hydrolases"/>
    <property type="match status" value="1"/>
</dbReference>
<organism evidence="6 7">
    <name type="scientific">Candidatus Methylomirabilis limnetica</name>
    <dbReference type="NCBI Taxonomy" id="2033718"/>
    <lineage>
        <taxon>Bacteria</taxon>
        <taxon>Candidatus Methylomirabilota</taxon>
        <taxon>Candidatus Methylomirabilia</taxon>
        <taxon>Candidatus Methylomirabilales</taxon>
        <taxon>Candidatus Methylomirabilaceae</taxon>
        <taxon>Candidatus Methylomirabilis</taxon>
    </lineage>
</organism>
<evidence type="ECO:0000256" key="1">
    <source>
        <dbReference type="ARBA" id="ARBA00005417"/>
    </source>
</evidence>
<dbReference type="Proteomes" id="UP000241436">
    <property type="component" value="Unassembled WGS sequence"/>
</dbReference>
<dbReference type="GO" id="GO:0005524">
    <property type="term" value="F:ATP binding"/>
    <property type="evidence" value="ECO:0007669"/>
    <property type="project" value="UniProtKB-KW"/>
</dbReference>
<dbReference type="InterPro" id="IPR003593">
    <property type="entry name" value="AAA+_ATPase"/>
</dbReference>
<keyword evidence="4 6" id="KW-0067">ATP-binding</keyword>
<comment type="similarity">
    <text evidence="1">Belongs to the ABC transporter superfamily.</text>
</comment>
<dbReference type="RefSeq" id="WP_107562107.1">
    <property type="nucleotide sequence ID" value="NZ_NVQC01000020.1"/>
</dbReference>
<dbReference type="SMART" id="SM00382">
    <property type="entry name" value="AAA"/>
    <property type="match status" value="1"/>
</dbReference>
<dbReference type="PANTHER" id="PTHR42798">
    <property type="entry name" value="LIPOPROTEIN-RELEASING SYSTEM ATP-BINDING PROTEIN LOLD"/>
    <property type="match status" value="1"/>
</dbReference>
<dbReference type="InterPro" id="IPR027417">
    <property type="entry name" value="P-loop_NTPase"/>
</dbReference>
<reference evidence="7" key="2">
    <citation type="journal article" date="2018" name="Environ. Microbiol.">
        <title>Bloom of a denitrifying methanotroph, 'Candidatus Methylomirabilis limnetica', in a deep stratified lake.</title>
        <authorList>
            <person name="Graf J.S."/>
            <person name="Mayr M.J."/>
            <person name="Marchant H.K."/>
            <person name="Tienken D."/>
            <person name="Hach P.F."/>
            <person name="Brand A."/>
            <person name="Schubert C.J."/>
            <person name="Kuypers M.M."/>
            <person name="Milucka J."/>
        </authorList>
    </citation>
    <scope>NUCLEOTIDE SEQUENCE [LARGE SCALE GENOMIC DNA]</scope>
    <source>
        <strain evidence="7">Zug</strain>
    </source>
</reference>
<dbReference type="Pfam" id="PF00005">
    <property type="entry name" value="ABC_tran"/>
    <property type="match status" value="1"/>
</dbReference>
<proteinExistence type="inferred from homology"/>
<dbReference type="PROSITE" id="PS50893">
    <property type="entry name" value="ABC_TRANSPORTER_2"/>
    <property type="match status" value="1"/>
</dbReference>
<dbReference type="CDD" id="cd03255">
    <property type="entry name" value="ABC_MJ0796_LolCDE_FtsE"/>
    <property type="match status" value="1"/>
</dbReference>
<dbReference type="EMBL" id="NVQC01000020">
    <property type="protein sequence ID" value="PTL35985.1"/>
    <property type="molecule type" value="Genomic_DNA"/>
</dbReference>
<dbReference type="GO" id="GO:0022857">
    <property type="term" value="F:transmembrane transporter activity"/>
    <property type="evidence" value="ECO:0007669"/>
    <property type="project" value="UniProtKB-ARBA"/>
</dbReference>
<keyword evidence="3" id="KW-0547">Nucleotide-binding</keyword>
<gene>
    <name evidence="6" type="ORF">CLG94_06735</name>
</gene>
<sequence>MSEFIRADGVYKSFQIDGGPVEVLKGVDLSIEKGEFIAIVGPSGAGKSTLLHLLGALDRPTEGEIFCENVSLGQMDNGQLADFRNRTVGFIFQFHHLLPEFTALENVMMPLLVARRKRSQAREIAASLLRDVGLESRLLHRPSELSGGEQQRVAIARALGAGPKIILADEPTGNLDTKTGDATFELLHWLNRERGLTFVMVTHNEKLAHRSDRIVTILDGRIVEEPVRQAPANHSMISG</sequence>
<accession>A0A2T4TXY9</accession>
<dbReference type="AlphaFoldDB" id="A0A2T4TXY9"/>
<keyword evidence="7" id="KW-1185">Reference proteome</keyword>